<feature type="compositionally biased region" description="Basic and acidic residues" evidence="1">
    <location>
        <begin position="326"/>
        <end position="336"/>
    </location>
</feature>
<keyword evidence="4" id="KW-1185">Reference proteome</keyword>
<feature type="compositionally biased region" description="Low complexity" evidence="1">
    <location>
        <begin position="40"/>
        <end position="50"/>
    </location>
</feature>
<feature type="region of interest" description="Disordered" evidence="1">
    <location>
        <begin position="245"/>
        <end position="292"/>
    </location>
</feature>
<feature type="compositionally biased region" description="Basic and acidic residues" evidence="1">
    <location>
        <begin position="278"/>
        <end position="290"/>
    </location>
</feature>
<feature type="compositionally biased region" description="Basic and acidic residues" evidence="1">
    <location>
        <begin position="256"/>
        <end position="271"/>
    </location>
</feature>
<feature type="region of interest" description="Disordered" evidence="1">
    <location>
        <begin position="40"/>
        <end position="61"/>
    </location>
</feature>
<dbReference type="AlphaFoldDB" id="A0AAW1WXR8"/>
<evidence type="ECO:0000313" key="3">
    <source>
        <dbReference type="EMBL" id="KAK9928589.1"/>
    </source>
</evidence>
<name>A0AAW1WXR8_RUBAR</name>
<organism evidence="3 4">
    <name type="scientific">Rubus argutus</name>
    <name type="common">Southern blackberry</name>
    <dbReference type="NCBI Taxonomy" id="59490"/>
    <lineage>
        <taxon>Eukaryota</taxon>
        <taxon>Viridiplantae</taxon>
        <taxon>Streptophyta</taxon>
        <taxon>Embryophyta</taxon>
        <taxon>Tracheophyta</taxon>
        <taxon>Spermatophyta</taxon>
        <taxon>Magnoliopsida</taxon>
        <taxon>eudicotyledons</taxon>
        <taxon>Gunneridae</taxon>
        <taxon>Pentapetalae</taxon>
        <taxon>rosids</taxon>
        <taxon>fabids</taxon>
        <taxon>Rosales</taxon>
        <taxon>Rosaceae</taxon>
        <taxon>Rosoideae</taxon>
        <taxon>Rosoideae incertae sedis</taxon>
        <taxon>Rubus</taxon>
    </lineage>
</organism>
<evidence type="ECO:0000313" key="4">
    <source>
        <dbReference type="Proteomes" id="UP001457282"/>
    </source>
</evidence>
<dbReference type="Pfam" id="PF25896">
    <property type="entry name" value="HTH_AT3G52170"/>
    <property type="match status" value="1"/>
</dbReference>
<proteinExistence type="predicted"/>
<feature type="domain" description="AT3G52170-like helix-turn-helix" evidence="2">
    <location>
        <begin position="60"/>
        <end position="109"/>
    </location>
</feature>
<protein>
    <recommendedName>
        <fullName evidence="2">AT3G52170-like helix-turn-helix domain-containing protein</fullName>
    </recommendedName>
</protein>
<reference evidence="3 4" key="1">
    <citation type="journal article" date="2023" name="G3 (Bethesda)">
        <title>A chromosome-length genome assembly and annotation of blackberry (Rubus argutus, cv. 'Hillquist').</title>
        <authorList>
            <person name="Bruna T."/>
            <person name="Aryal R."/>
            <person name="Dudchenko O."/>
            <person name="Sargent D.J."/>
            <person name="Mead D."/>
            <person name="Buti M."/>
            <person name="Cavallini A."/>
            <person name="Hytonen T."/>
            <person name="Andres J."/>
            <person name="Pham M."/>
            <person name="Weisz D."/>
            <person name="Mascagni F."/>
            <person name="Usai G."/>
            <person name="Natali L."/>
            <person name="Bassil N."/>
            <person name="Fernandez G.E."/>
            <person name="Lomsadze A."/>
            <person name="Armour M."/>
            <person name="Olukolu B."/>
            <person name="Poorten T."/>
            <person name="Britton C."/>
            <person name="Davik J."/>
            <person name="Ashrafi H."/>
            <person name="Aiden E.L."/>
            <person name="Borodovsky M."/>
            <person name="Worthington M."/>
        </authorList>
    </citation>
    <scope>NUCLEOTIDE SEQUENCE [LARGE SCALE GENOMIC DNA]</scope>
    <source>
        <strain evidence="3">PI 553951</strain>
    </source>
</reference>
<comment type="caution">
    <text evidence="3">The sequence shown here is derived from an EMBL/GenBank/DDBJ whole genome shotgun (WGS) entry which is preliminary data.</text>
</comment>
<dbReference type="InterPro" id="IPR058942">
    <property type="entry name" value="AT3G52170-like"/>
</dbReference>
<gene>
    <name evidence="3" type="ORF">M0R45_025717</name>
</gene>
<accession>A0AAW1WXR8</accession>
<evidence type="ECO:0000256" key="1">
    <source>
        <dbReference type="SAM" id="MobiDB-lite"/>
    </source>
</evidence>
<dbReference type="PANTHER" id="PTHR34568">
    <property type="entry name" value="RRM DOMAIN-CONTAINING PROTEIN"/>
    <property type="match status" value="1"/>
</dbReference>
<sequence length="418" mass="45860">MSIQSMLRRGLIFSSTNNHLPKSVLSGFRGRRPYADNANAAAAAEEPNPDGNKIRRRKLPKKEREALVESFVHEYRATNAGKFPTPSYAHKQVGGCYYIVRRILQELQYTAKMSPLCGGAEHLSGQEKIGESASLTEVEEDSTREMSASVGNVSEAKNDTGLSDASDRLLEFKTLSEEVITPGSGSGLVDTQSNVGKEESGETSNMSSDKLDNGMEDLKRNQSDAIAPRCEMLQEGLEVVSHLCDKSENSEAEEAQADRLDTQSNVGKEESGEASDIGSDKHDNGMEELKQNQSDAIAPRCEMLQEGLEVSHSCDKSENSEADEAQADRLDTEDVSKPQTSEISNLIMISKAGRKKLSGFSNSHLISFEPYVLIHKLDPFCRDLPCRPADDAEPPKRSTLWGTMKSFANGIVSMFRNQ</sequence>
<dbReference type="InterPro" id="IPR058941">
    <property type="entry name" value="HTH_AT3G52170-like"/>
</dbReference>
<dbReference type="PANTHER" id="PTHR34568:SF4">
    <property type="entry name" value="OS02G0638000 PROTEIN"/>
    <property type="match status" value="1"/>
</dbReference>
<feature type="region of interest" description="Disordered" evidence="1">
    <location>
        <begin position="181"/>
        <end position="215"/>
    </location>
</feature>
<dbReference type="EMBL" id="JBEDUW010000005">
    <property type="protein sequence ID" value="KAK9928589.1"/>
    <property type="molecule type" value="Genomic_DNA"/>
</dbReference>
<feature type="region of interest" description="Disordered" evidence="1">
    <location>
        <begin position="308"/>
        <end position="338"/>
    </location>
</feature>
<dbReference type="Proteomes" id="UP001457282">
    <property type="component" value="Unassembled WGS sequence"/>
</dbReference>
<evidence type="ECO:0000259" key="2">
    <source>
        <dbReference type="Pfam" id="PF25896"/>
    </source>
</evidence>